<protein>
    <submittedName>
        <fullName evidence="2">ABC-type transport auxiliary lipoprotein family protein</fullName>
    </submittedName>
</protein>
<dbReference type="InterPro" id="IPR005586">
    <property type="entry name" value="ABC_trans_aux"/>
</dbReference>
<gene>
    <name evidence="2" type="ORF">Q0812_11580</name>
</gene>
<dbReference type="SUPFAM" id="SSF159594">
    <property type="entry name" value="XCC0632-like"/>
    <property type="match status" value="1"/>
</dbReference>
<sequence length="208" mass="22074">MTPQLFRHRLALAGVLAAALALPGCISLFGKTDPAQLYSFTGAEDEAAAAVPAGAPAIQLGQVSFNRAAASDRILTTSGRQAAYIAASRWVSPAEVQFMQGLKRAFAEQGGVRLVDRQELVASTLTLTVDVPVFETRYLAGDEAAPTVVVETRGRLLRFPERAIIGEDTFRAEVRASDNRVTAIAEAYAQAVDQVQGRMAAWAAGAAR</sequence>
<evidence type="ECO:0000313" key="3">
    <source>
        <dbReference type="Proteomes" id="UP001169063"/>
    </source>
</evidence>
<dbReference type="RefSeq" id="WP_302110498.1">
    <property type="nucleotide sequence ID" value="NZ_JAUKTR010000005.1"/>
</dbReference>
<evidence type="ECO:0000259" key="1">
    <source>
        <dbReference type="Pfam" id="PF03886"/>
    </source>
</evidence>
<keyword evidence="2" id="KW-0449">Lipoprotein</keyword>
<dbReference type="Pfam" id="PF03886">
    <property type="entry name" value="ABC_trans_aux"/>
    <property type="match status" value="1"/>
</dbReference>
<evidence type="ECO:0000313" key="2">
    <source>
        <dbReference type="EMBL" id="MDO1560068.1"/>
    </source>
</evidence>
<feature type="domain" description="ABC-type transport auxiliary lipoprotein component" evidence="1">
    <location>
        <begin position="45"/>
        <end position="200"/>
    </location>
</feature>
<comment type="caution">
    <text evidence="2">The sequence shown here is derived from an EMBL/GenBank/DDBJ whole genome shotgun (WGS) entry which is preliminary data.</text>
</comment>
<dbReference type="Proteomes" id="UP001169063">
    <property type="component" value="Unassembled WGS sequence"/>
</dbReference>
<dbReference type="EMBL" id="JAUKTR010000005">
    <property type="protein sequence ID" value="MDO1560068.1"/>
    <property type="molecule type" value="Genomic_DNA"/>
</dbReference>
<dbReference type="Gene3D" id="3.40.50.10610">
    <property type="entry name" value="ABC-type transport auxiliary lipoprotein component"/>
    <property type="match status" value="1"/>
</dbReference>
<accession>A0ABT8SNE9</accession>
<organism evidence="2 3">
    <name type="scientific">Peiella sedimenti</name>
    <dbReference type="NCBI Taxonomy" id="3061083"/>
    <lineage>
        <taxon>Bacteria</taxon>
        <taxon>Pseudomonadati</taxon>
        <taxon>Pseudomonadota</taxon>
        <taxon>Alphaproteobacteria</taxon>
        <taxon>Caulobacterales</taxon>
        <taxon>Caulobacteraceae</taxon>
        <taxon>Peiella</taxon>
    </lineage>
</organism>
<proteinExistence type="predicted"/>
<name>A0ABT8SNE9_9CAUL</name>
<keyword evidence="3" id="KW-1185">Reference proteome</keyword>
<reference evidence="2" key="1">
    <citation type="submission" date="2023-07" db="EMBL/GenBank/DDBJ databases">
        <title>Brevundimonas soil sp. nov., isolated from the soil of chemical plant.</title>
        <authorList>
            <person name="Wu N."/>
        </authorList>
    </citation>
    <scope>NUCLEOTIDE SEQUENCE</scope>
    <source>
        <strain evidence="2">XZ-24</strain>
    </source>
</reference>